<dbReference type="Gene3D" id="1.25.10.10">
    <property type="entry name" value="Leucine-rich Repeat Variant"/>
    <property type="match status" value="1"/>
</dbReference>
<keyword evidence="3" id="KW-0813">Transport</keyword>
<proteinExistence type="predicted"/>
<evidence type="ECO:0000256" key="2">
    <source>
        <dbReference type="ARBA" id="ARBA00004496"/>
    </source>
</evidence>
<comment type="caution">
    <text evidence="9">The sequence shown here is derived from an EMBL/GenBank/DDBJ whole genome shotgun (WGS) entry which is preliminary data.</text>
</comment>
<keyword evidence="7" id="KW-0539">Nucleus</keyword>
<evidence type="ECO:0000313" key="9">
    <source>
        <dbReference type="EMBL" id="CDH56410.1"/>
    </source>
</evidence>
<dbReference type="STRING" id="1263082.A0A068S343"/>
<dbReference type="VEuPathDB" id="FungiDB:LCOR_07463.1"/>
<evidence type="ECO:0000259" key="8">
    <source>
        <dbReference type="PROSITE" id="PS50166"/>
    </source>
</evidence>
<name>A0A068S343_9FUNG</name>
<dbReference type="GO" id="GO:0005737">
    <property type="term" value="C:cytoplasm"/>
    <property type="evidence" value="ECO:0007669"/>
    <property type="project" value="UniProtKB-SubCell"/>
</dbReference>
<dbReference type="Proteomes" id="UP000027586">
    <property type="component" value="Unassembled WGS sequence"/>
</dbReference>
<organism evidence="9 10">
    <name type="scientific">Lichtheimia corymbifera JMRC:FSU:9682</name>
    <dbReference type="NCBI Taxonomy" id="1263082"/>
    <lineage>
        <taxon>Eukaryota</taxon>
        <taxon>Fungi</taxon>
        <taxon>Fungi incertae sedis</taxon>
        <taxon>Mucoromycota</taxon>
        <taxon>Mucoromycotina</taxon>
        <taxon>Mucoromycetes</taxon>
        <taxon>Mucorales</taxon>
        <taxon>Lichtheimiaceae</taxon>
        <taxon>Lichtheimia</taxon>
    </lineage>
</organism>
<protein>
    <submittedName>
        <fullName evidence="9">Importin subunit beta-3</fullName>
    </submittedName>
</protein>
<dbReference type="EMBL" id="CBTN010000037">
    <property type="protein sequence ID" value="CDH56410.1"/>
    <property type="molecule type" value="Genomic_DNA"/>
</dbReference>
<accession>A0A068S343</accession>
<evidence type="ECO:0000256" key="4">
    <source>
        <dbReference type="ARBA" id="ARBA00022490"/>
    </source>
</evidence>
<keyword evidence="6" id="KW-0653">Protein transport</keyword>
<keyword evidence="10" id="KW-1185">Reference proteome</keyword>
<dbReference type="GO" id="GO:0006606">
    <property type="term" value="P:protein import into nucleus"/>
    <property type="evidence" value="ECO:0007669"/>
    <property type="project" value="InterPro"/>
</dbReference>
<keyword evidence="5" id="KW-0677">Repeat</keyword>
<evidence type="ECO:0000256" key="5">
    <source>
        <dbReference type="ARBA" id="ARBA00022737"/>
    </source>
</evidence>
<dbReference type="Pfam" id="PF25780">
    <property type="entry name" value="TPR_IPO5"/>
    <property type="match status" value="1"/>
</dbReference>
<gene>
    <name evidence="9" type="ORF">LCOR_07463.1</name>
</gene>
<sequence length="300" mass="32920">MEVPADALQQLAPVLTSLLSPDNAQRSAAETQLNDQWVKQQPDLLLVGLAQFVAQNPEVQLRSHCSVLLRRLAFKQFTSAADPDARLWEMIQDNTRNSVKELLLMALANETDQGTRHKVADTIAEVAKTDLETNAKWDALLKALFECSQAPSAAHRESAFRIFASVPDLISDQHVDTLKNVFLTSLTDAESQSVRLESMKAAAAYIVQSDDQVQKAMGALMPNMLETLGPVVASHDDQTLVDGLMNNIARRGEAHLVCKFHDQPRQPRFRNVTTSQSGSGCQPLWLVAASGVSWIGHDGT</sequence>
<feature type="domain" description="Importin N-terminal" evidence="8">
    <location>
        <begin position="29"/>
        <end position="109"/>
    </location>
</feature>
<dbReference type="InterPro" id="IPR016024">
    <property type="entry name" value="ARM-type_fold"/>
</dbReference>
<dbReference type="SUPFAM" id="SSF48371">
    <property type="entry name" value="ARM repeat"/>
    <property type="match status" value="1"/>
</dbReference>
<evidence type="ECO:0000256" key="1">
    <source>
        <dbReference type="ARBA" id="ARBA00004123"/>
    </source>
</evidence>
<dbReference type="InterPro" id="IPR001494">
    <property type="entry name" value="Importin-beta_N"/>
</dbReference>
<keyword evidence="4" id="KW-0963">Cytoplasm</keyword>
<dbReference type="InterPro" id="IPR057672">
    <property type="entry name" value="TPR_IPO4/5"/>
</dbReference>
<comment type="subcellular location">
    <subcellularLocation>
        <location evidence="2">Cytoplasm</location>
    </subcellularLocation>
    <subcellularLocation>
        <location evidence="1">Nucleus</location>
    </subcellularLocation>
</comment>
<dbReference type="PANTHER" id="PTHR10527">
    <property type="entry name" value="IMPORTIN BETA"/>
    <property type="match status" value="1"/>
</dbReference>
<evidence type="ECO:0000256" key="6">
    <source>
        <dbReference type="ARBA" id="ARBA00022927"/>
    </source>
</evidence>
<dbReference type="GO" id="GO:0031267">
    <property type="term" value="F:small GTPase binding"/>
    <property type="evidence" value="ECO:0007669"/>
    <property type="project" value="InterPro"/>
</dbReference>
<evidence type="ECO:0000256" key="7">
    <source>
        <dbReference type="ARBA" id="ARBA00023242"/>
    </source>
</evidence>
<dbReference type="InterPro" id="IPR040122">
    <property type="entry name" value="Importin_beta"/>
</dbReference>
<evidence type="ECO:0000256" key="3">
    <source>
        <dbReference type="ARBA" id="ARBA00022448"/>
    </source>
</evidence>
<reference evidence="9" key="1">
    <citation type="submission" date="2013-08" db="EMBL/GenBank/DDBJ databases">
        <title>Gene expansion shapes genome architecture in the human pathogen Lichtheimia corymbifera: an evolutionary genomics analysis in the ancient terrestrial Mucorales (Mucoromycotina).</title>
        <authorList>
            <person name="Schwartze V.U."/>
            <person name="Winter S."/>
            <person name="Shelest E."/>
            <person name="Marcet-Houben M."/>
            <person name="Horn F."/>
            <person name="Wehner S."/>
            <person name="Hoffmann K."/>
            <person name="Riege K."/>
            <person name="Sammeth M."/>
            <person name="Nowrousian M."/>
            <person name="Valiante V."/>
            <person name="Linde J."/>
            <person name="Jacobsen I.D."/>
            <person name="Marz M."/>
            <person name="Brakhage A.A."/>
            <person name="Gabaldon T."/>
            <person name="Bocker S."/>
            <person name="Voigt K."/>
        </authorList>
    </citation>
    <scope>NUCLEOTIDE SEQUENCE [LARGE SCALE GENOMIC DNA]</scope>
    <source>
        <strain evidence="9">FSU 9682</strain>
    </source>
</reference>
<dbReference type="AlphaFoldDB" id="A0A068S343"/>
<evidence type="ECO:0000313" key="10">
    <source>
        <dbReference type="Proteomes" id="UP000027586"/>
    </source>
</evidence>
<dbReference type="InterPro" id="IPR011989">
    <property type="entry name" value="ARM-like"/>
</dbReference>
<dbReference type="OrthoDB" id="543373at2759"/>
<dbReference type="PROSITE" id="PS50166">
    <property type="entry name" value="IMPORTIN_B_NT"/>
    <property type="match status" value="1"/>
</dbReference>